<dbReference type="Gene3D" id="3.20.20.70">
    <property type="entry name" value="Aldolase class I"/>
    <property type="match status" value="1"/>
</dbReference>
<dbReference type="InterPro" id="IPR034457">
    <property type="entry name" value="Organic_radical-activating"/>
</dbReference>
<dbReference type="PROSITE" id="PS51918">
    <property type="entry name" value="RADICAL_SAM"/>
    <property type="match status" value="1"/>
</dbReference>
<feature type="domain" description="Radical SAM core" evidence="7">
    <location>
        <begin position="54"/>
        <end position="271"/>
    </location>
</feature>
<dbReference type="InterPro" id="IPR007197">
    <property type="entry name" value="rSAM"/>
</dbReference>
<dbReference type="EMBL" id="JXOJ01000002">
    <property type="protein sequence ID" value="KLK88698.1"/>
    <property type="molecule type" value="Genomic_DNA"/>
</dbReference>
<dbReference type="Gene3D" id="1.20.58.2180">
    <property type="match status" value="1"/>
</dbReference>
<dbReference type="InterPro" id="IPR027596">
    <property type="entry name" value="AmmeMemoSam_rS"/>
</dbReference>
<dbReference type="SUPFAM" id="SSF53807">
    <property type="entry name" value="Helical backbone' metal receptor"/>
    <property type="match status" value="1"/>
</dbReference>
<dbReference type="GO" id="GO:0051539">
    <property type="term" value="F:4 iron, 4 sulfur cluster binding"/>
    <property type="evidence" value="ECO:0007669"/>
    <property type="project" value="UniProtKB-KW"/>
</dbReference>
<evidence type="ECO:0000256" key="4">
    <source>
        <dbReference type="ARBA" id="ARBA00022723"/>
    </source>
</evidence>
<dbReference type="PANTHER" id="PTHR30352:SF5">
    <property type="entry name" value="PYRUVATE FORMATE-LYASE 1-ACTIVATING ENZYME"/>
    <property type="match status" value="1"/>
</dbReference>
<keyword evidence="6" id="KW-0411">Iron-sulfur</keyword>
<keyword evidence="3" id="KW-0949">S-adenosyl-L-methionine</keyword>
<dbReference type="PATRIC" id="fig|1550566.3.peg.1490"/>
<reference evidence="8 9" key="1">
    <citation type="journal article" date="2015" name="Int. J. Syst. Evol. Microbiol.">
        <title>Methanoculleus sediminis sp. nov., a methanogen from sediments near a submarine mud volcano.</title>
        <authorList>
            <person name="Chen S.C."/>
            <person name="Chen M.F."/>
            <person name="Lai M.C."/>
            <person name="Weng C.Y."/>
            <person name="Wu S.Y."/>
            <person name="Lin S."/>
            <person name="Yang T.F."/>
            <person name="Chen P.C."/>
        </authorList>
    </citation>
    <scope>NUCLEOTIDE SEQUENCE [LARGE SCALE GENOMIC DNA]</scope>
    <source>
        <strain evidence="8 9">S3Fa</strain>
    </source>
</reference>
<gene>
    <name evidence="8" type="ORF">SZ63_06855</name>
</gene>
<evidence type="ECO:0000256" key="3">
    <source>
        <dbReference type="ARBA" id="ARBA00022691"/>
    </source>
</evidence>
<evidence type="ECO:0000259" key="7">
    <source>
        <dbReference type="PROSITE" id="PS51918"/>
    </source>
</evidence>
<dbReference type="Pfam" id="PF04055">
    <property type="entry name" value="Radical_SAM"/>
    <property type="match status" value="1"/>
</dbReference>
<dbReference type="SUPFAM" id="SSF102114">
    <property type="entry name" value="Radical SAM enzymes"/>
    <property type="match status" value="1"/>
</dbReference>
<keyword evidence="9" id="KW-1185">Reference proteome</keyword>
<dbReference type="InterPro" id="IPR013785">
    <property type="entry name" value="Aldolase_TIM"/>
</dbReference>
<evidence type="ECO:0000256" key="5">
    <source>
        <dbReference type="ARBA" id="ARBA00023004"/>
    </source>
</evidence>
<evidence type="ECO:0000313" key="8">
    <source>
        <dbReference type="EMBL" id="KLK88698.1"/>
    </source>
</evidence>
<name>A0A0H1R0J4_9EURY</name>
<organism evidence="8 9">
    <name type="scientific">Methanoculleus sediminis</name>
    <dbReference type="NCBI Taxonomy" id="1550566"/>
    <lineage>
        <taxon>Archaea</taxon>
        <taxon>Methanobacteriati</taxon>
        <taxon>Methanobacteriota</taxon>
        <taxon>Stenosarchaea group</taxon>
        <taxon>Methanomicrobia</taxon>
        <taxon>Methanomicrobiales</taxon>
        <taxon>Methanomicrobiaceae</taxon>
        <taxon>Methanoculleus</taxon>
    </lineage>
</organism>
<sequence>MRCSICENRCAVPPGGVGRCRMYTNEGGAIVERFPDRYIAVMPIAIETMPICHYHPRGTFLQASGIGCTFSCGGCISETIALHAEAVSGALRHIPPGALVKRALKEGCRGIAFCLNDPTAMHQTFLRVARAAHDAGLLVGCATNGYYTEESLRDLAPVVDFANIGLKGASDARYRACGAISAEPAFRTVKTLHEAGVHVEVSCIHSRGCDDEIRAAAARVAEISPDIPFLVMRFIPFGDEPPEREPTIAESERICDDLRRTLRYVYLFNSPGTGYLDTACPSCGKTVVRREFFGPMGARTIAIPPDARCSCGCSLPVTGRVAETPYAEPGMMGGYRFTRALEMVHAVLVCLGVESDADLARIWAGVIRDDYIRDLHGKIQSIDGYLDLVRELGERAGRTGAAERLAGYIGDRVTAVSSAVEGCRRPRVYYSMGTPLFALNADRFEMDLVEAAGGDPVNRGIARAGKPGVNITPEEFAAFNPEYIFVSGFLSAPASDYIAACRRMGLSADAVERGRVYTMPPGWDFGNPRWVLGLCAIARTLHPERAAFDLAAEQDRFYRTFYGTDAAAIMGNRSFYRP</sequence>
<dbReference type="STRING" id="1550566.SZ63_06855"/>
<dbReference type="AlphaFoldDB" id="A0A0H1R0J4"/>
<comment type="caution">
    <text evidence="8">The sequence shown here is derived from an EMBL/GenBank/DDBJ whole genome shotgun (WGS) entry which is preliminary data.</text>
</comment>
<dbReference type="Gene3D" id="3.40.50.1980">
    <property type="entry name" value="Nitrogenase molybdenum iron protein domain"/>
    <property type="match status" value="1"/>
</dbReference>
<evidence type="ECO:0000256" key="2">
    <source>
        <dbReference type="ARBA" id="ARBA00022485"/>
    </source>
</evidence>
<keyword evidence="5" id="KW-0408">Iron</keyword>
<comment type="cofactor">
    <cofactor evidence="1">
        <name>[4Fe-4S] cluster</name>
        <dbReference type="ChEBI" id="CHEBI:49883"/>
    </cofactor>
</comment>
<dbReference type="SFLD" id="SFLDG01101">
    <property type="entry name" value="Uncharacterised_Radical_SAM_Su"/>
    <property type="match status" value="1"/>
</dbReference>
<dbReference type="SFLD" id="SFLDS00029">
    <property type="entry name" value="Radical_SAM"/>
    <property type="match status" value="1"/>
</dbReference>
<dbReference type="Proteomes" id="UP000035301">
    <property type="component" value="Unassembled WGS sequence"/>
</dbReference>
<dbReference type="PANTHER" id="PTHR30352">
    <property type="entry name" value="PYRUVATE FORMATE-LYASE-ACTIVATING ENZYME"/>
    <property type="match status" value="1"/>
</dbReference>
<accession>A0A0H1R0J4</accession>
<evidence type="ECO:0000256" key="6">
    <source>
        <dbReference type="ARBA" id="ARBA00023014"/>
    </source>
</evidence>
<dbReference type="GO" id="GO:0046872">
    <property type="term" value="F:metal ion binding"/>
    <property type="evidence" value="ECO:0007669"/>
    <property type="project" value="UniProtKB-KW"/>
</dbReference>
<dbReference type="CDD" id="cd01335">
    <property type="entry name" value="Radical_SAM"/>
    <property type="match status" value="1"/>
</dbReference>
<proteinExistence type="predicted"/>
<dbReference type="InterPro" id="IPR058240">
    <property type="entry name" value="rSAM_sf"/>
</dbReference>
<dbReference type="GO" id="GO:0003824">
    <property type="term" value="F:catalytic activity"/>
    <property type="evidence" value="ECO:0007669"/>
    <property type="project" value="InterPro"/>
</dbReference>
<dbReference type="RefSeq" id="WP_048183050.1">
    <property type="nucleotide sequence ID" value="NZ_JXOJ01000002.1"/>
</dbReference>
<keyword evidence="2" id="KW-0004">4Fe-4S</keyword>
<keyword evidence="4" id="KW-0479">Metal-binding</keyword>
<evidence type="ECO:0000313" key="9">
    <source>
        <dbReference type="Proteomes" id="UP000035301"/>
    </source>
</evidence>
<dbReference type="OrthoDB" id="371936at2157"/>
<evidence type="ECO:0000256" key="1">
    <source>
        <dbReference type="ARBA" id="ARBA00001966"/>
    </source>
</evidence>
<protein>
    <submittedName>
        <fullName evidence="8">Radical SAM protein</fullName>
    </submittedName>
</protein>